<organism evidence="2 3">
    <name type="scientific">Acidithiobacillus ferrivorans</name>
    <dbReference type="NCBI Taxonomy" id="160808"/>
    <lineage>
        <taxon>Bacteria</taxon>
        <taxon>Pseudomonadati</taxon>
        <taxon>Pseudomonadota</taxon>
        <taxon>Acidithiobacillia</taxon>
        <taxon>Acidithiobacillales</taxon>
        <taxon>Acidithiobacillaceae</taxon>
        <taxon>Acidithiobacillus</taxon>
    </lineage>
</organism>
<sequence>MFFVDRDFDELCHYACSEKLYVTPCYSIENFYVSVSAVRRILTNEYGVESLSDDSEESELEYLIKVYDRLINEFCDSTTILNAFIFLHVKNENSRSRLNLRGQDITSMVRISLGGIEQKYEVETFSQLFPDASDIDDAELLKQISKFILLENKPCCYRGKYLIEFLRIFLTLLRDDRNSENPQFFKTKGRVGLNLSKNNILSELSQYAETPQCLLDFLKN</sequence>
<gene>
    <name evidence="2" type="ORF">H2515_12995</name>
</gene>
<feature type="domain" description="DUF4435" evidence="1">
    <location>
        <begin position="2"/>
        <end position="179"/>
    </location>
</feature>
<reference evidence="2 3" key="1">
    <citation type="submission" date="2020-07" db="EMBL/GenBank/DDBJ databases">
        <title>Complete genome sequence analysis of Acidithiobacillus ferrivorans XJFY6S-08 reveals extreme environmental adaptation to alpine acid mine drainage.</title>
        <authorList>
            <person name="Yan L."/>
            <person name="Ni Y."/>
        </authorList>
    </citation>
    <scope>NUCLEOTIDE SEQUENCE [LARGE SCALE GENOMIC DNA]</scope>
    <source>
        <strain evidence="2 3">XJFY6S-08</strain>
    </source>
</reference>
<evidence type="ECO:0000259" key="1">
    <source>
        <dbReference type="Pfam" id="PF14491"/>
    </source>
</evidence>
<name>A0A7T4WH25_9PROT</name>
<dbReference type="InterPro" id="IPR029492">
    <property type="entry name" value="DUF4435"/>
</dbReference>
<dbReference type="Pfam" id="PF14491">
    <property type="entry name" value="DUF4435"/>
    <property type="match status" value="1"/>
</dbReference>
<dbReference type="Proteomes" id="UP000595420">
    <property type="component" value="Chromosome"/>
</dbReference>
<dbReference type="AlphaFoldDB" id="A0A7T4WH25"/>
<evidence type="ECO:0000313" key="3">
    <source>
        <dbReference type="Proteomes" id="UP000595420"/>
    </source>
</evidence>
<proteinExistence type="predicted"/>
<dbReference type="EMBL" id="CP059488">
    <property type="protein sequence ID" value="QQD74317.1"/>
    <property type="molecule type" value="Genomic_DNA"/>
</dbReference>
<protein>
    <submittedName>
        <fullName evidence="2">DUF4435 domain-containing protein</fullName>
    </submittedName>
</protein>
<accession>A0A7T4WH25</accession>
<evidence type="ECO:0000313" key="2">
    <source>
        <dbReference type="EMBL" id="QQD74317.1"/>
    </source>
</evidence>